<dbReference type="AlphaFoldDB" id="A0AAD8Y378"/>
<keyword evidence="2" id="KW-1185">Reference proteome</keyword>
<gene>
    <name evidence="1" type="ORF">QTG54_011254</name>
</gene>
<organism evidence="1 2">
    <name type="scientific">Skeletonema marinoi</name>
    <dbReference type="NCBI Taxonomy" id="267567"/>
    <lineage>
        <taxon>Eukaryota</taxon>
        <taxon>Sar</taxon>
        <taxon>Stramenopiles</taxon>
        <taxon>Ochrophyta</taxon>
        <taxon>Bacillariophyta</taxon>
        <taxon>Coscinodiscophyceae</taxon>
        <taxon>Thalassiosirophycidae</taxon>
        <taxon>Thalassiosirales</taxon>
        <taxon>Skeletonemataceae</taxon>
        <taxon>Skeletonema</taxon>
        <taxon>Skeletonema marinoi-dohrnii complex</taxon>
    </lineage>
</organism>
<dbReference type="Proteomes" id="UP001224775">
    <property type="component" value="Unassembled WGS sequence"/>
</dbReference>
<name>A0AAD8Y378_9STRA</name>
<comment type="caution">
    <text evidence="1">The sequence shown here is derived from an EMBL/GenBank/DDBJ whole genome shotgun (WGS) entry which is preliminary data.</text>
</comment>
<dbReference type="EMBL" id="JATAAI010000022">
    <property type="protein sequence ID" value="KAK1737960.1"/>
    <property type="molecule type" value="Genomic_DNA"/>
</dbReference>
<accession>A0AAD8Y378</accession>
<evidence type="ECO:0000313" key="1">
    <source>
        <dbReference type="EMBL" id="KAK1737960.1"/>
    </source>
</evidence>
<evidence type="ECO:0000313" key="2">
    <source>
        <dbReference type="Proteomes" id="UP001224775"/>
    </source>
</evidence>
<protein>
    <submittedName>
        <fullName evidence="1">Uncharacterized protein</fullName>
    </submittedName>
</protein>
<sequence>MLFDDEACLCSQLVQQSETQGTFDGELGHVLGLEKIILCDSYFDRRDTLRKAVMDEQAVQQMVKEERTRQGYESTDDISRIQLANTSERFSLWARERASMAAFTLEHDLATQSS</sequence>
<reference evidence="1" key="1">
    <citation type="submission" date="2023-06" db="EMBL/GenBank/DDBJ databases">
        <title>Survivors Of The Sea: Transcriptome response of Skeletonema marinoi to long-term dormancy.</title>
        <authorList>
            <person name="Pinder M.I.M."/>
            <person name="Kourtchenko O."/>
            <person name="Robertson E.K."/>
            <person name="Larsson T."/>
            <person name="Maumus F."/>
            <person name="Osuna-Cruz C.M."/>
            <person name="Vancaester E."/>
            <person name="Stenow R."/>
            <person name="Vandepoele K."/>
            <person name="Ploug H."/>
            <person name="Bruchert V."/>
            <person name="Godhe A."/>
            <person name="Topel M."/>
        </authorList>
    </citation>
    <scope>NUCLEOTIDE SEQUENCE</scope>
    <source>
        <strain evidence="1">R05AC</strain>
    </source>
</reference>
<proteinExistence type="predicted"/>